<dbReference type="EMBL" id="JASCZI010000038">
    <property type="protein sequence ID" value="MED6107463.1"/>
    <property type="molecule type" value="Genomic_DNA"/>
</dbReference>
<comment type="caution">
    <text evidence="1">The sequence shown here is derived from an EMBL/GenBank/DDBJ whole genome shotgun (WGS) entry which is preliminary data.</text>
</comment>
<evidence type="ECO:0000313" key="1">
    <source>
        <dbReference type="EMBL" id="MED6107463.1"/>
    </source>
</evidence>
<name>A0ABU6Q6M1_9FABA</name>
<proteinExistence type="predicted"/>
<dbReference type="Proteomes" id="UP001341840">
    <property type="component" value="Unassembled WGS sequence"/>
</dbReference>
<keyword evidence="2" id="KW-1185">Reference proteome</keyword>
<evidence type="ECO:0000313" key="2">
    <source>
        <dbReference type="Proteomes" id="UP001341840"/>
    </source>
</evidence>
<organism evidence="1 2">
    <name type="scientific">Stylosanthes scabra</name>
    <dbReference type="NCBI Taxonomy" id="79078"/>
    <lineage>
        <taxon>Eukaryota</taxon>
        <taxon>Viridiplantae</taxon>
        <taxon>Streptophyta</taxon>
        <taxon>Embryophyta</taxon>
        <taxon>Tracheophyta</taxon>
        <taxon>Spermatophyta</taxon>
        <taxon>Magnoliopsida</taxon>
        <taxon>eudicotyledons</taxon>
        <taxon>Gunneridae</taxon>
        <taxon>Pentapetalae</taxon>
        <taxon>rosids</taxon>
        <taxon>fabids</taxon>
        <taxon>Fabales</taxon>
        <taxon>Fabaceae</taxon>
        <taxon>Papilionoideae</taxon>
        <taxon>50 kb inversion clade</taxon>
        <taxon>dalbergioids sensu lato</taxon>
        <taxon>Dalbergieae</taxon>
        <taxon>Pterocarpus clade</taxon>
        <taxon>Stylosanthes</taxon>
    </lineage>
</organism>
<protein>
    <submittedName>
        <fullName evidence="1">Uncharacterized protein</fullName>
    </submittedName>
</protein>
<gene>
    <name evidence="1" type="ORF">PIB30_014314</name>
</gene>
<accession>A0ABU6Q6M1</accession>
<sequence>MKLEEDEQLDPEFQAQIQQNSIPEFQEQESEAEFDGGDATTIQNATEIFQQQQIQLQQQTITSENSKEEEMVTKLLEGDDRVQSKTKDGAPTEMHKMAGDATGGFTFGSVGEWSHKARVIPAYRPPPKPPNLHSVTVGEGATITATIMAETLSCRIEDLVDPVNRIHRGAEDGAVKKGKVENDGAAMDDEDDRFNAMVGNAVTMKEEAAAREEPRKWIRHCMRR</sequence>
<reference evidence="1 2" key="1">
    <citation type="journal article" date="2023" name="Plants (Basel)">
        <title>Bridging the Gap: Combining Genomics and Transcriptomics Approaches to Understand Stylosanthes scabra, an Orphan Legume from the Brazilian Caatinga.</title>
        <authorList>
            <person name="Ferreira-Neto J.R.C."/>
            <person name="da Silva M.D."/>
            <person name="Binneck E."/>
            <person name="de Melo N.F."/>
            <person name="da Silva R.H."/>
            <person name="de Melo A.L.T.M."/>
            <person name="Pandolfi V."/>
            <person name="Bustamante F.O."/>
            <person name="Brasileiro-Vidal A.C."/>
            <person name="Benko-Iseppon A.M."/>
        </authorList>
    </citation>
    <scope>NUCLEOTIDE SEQUENCE [LARGE SCALE GENOMIC DNA]</scope>
    <source>
        <tissue evidence="1">Leaves</tissue>
    </source>
</reference>